<reference evidence="2" key="1">
    <citation type="submission" date="2023-02" db="EMBL/GenBank/DDBJ databases">
        <title>Description and genomic characterization of Salipiger bruguierae sp. nov., isolated from the sediment of mangrove plant Bruguiera sexangula.</title>
        <authorList>
            <person name="Long M."/>
        </authorList>
    </citation>
    <scope>NUCLEOTIDE SEQUENCE</scope>
    <source>
        <strain evidence="2">H15</strain>
    </source>
</reference>
<dbReference type="RefSeq" id="WP_353475229.1">
    <property type="nucleotide sequence ID" value="NZ_CP123385.1"/>
</dbReference>
<evidence type="ECO:0000256" key="1">
    <source>
        <dbReference type="ARBA" id="ARBA00022729"/>
    </source>
</evidence>
<dbReference type="InterPro" id="IPR028994">
    <property type="entry name" value="Integrin_alpha_N"/>
</dbReference>
<dbReference type="EMBL" id="CP123385">
    <property type="protein sequence ID" value="XCC96362.1"/>
    <property type="molecule type" value="Genomic_DNA"/>
</dbReference>
<dbReference type="Pfam" id="PF13517">
    <property type="entry name" value="FG-GAP_3"/>
    <property type="match status" value="1"/>
</dbReference>
<proteinExistence type="predicted"/>
<accession>A0AAU8AMX8</accession>
<protein>
    <submittedName>
        <fullName evidence="2">VCBS repeat-containing protein</fullName>
    </submittedName>
</protein>
<dbReference type="PANTHER" id="PTHR44103">
    <property type="entry name" value="PROPROTEIN CONVERTASE P"/>
    <property type="match status" value="1"/>
</dbReference>
<dbReference type="InterPro" id="IPR013517">
    <property type="entry name" value="FG-GAP"/>
</dbReference>
<dbReference type="PANTHER" id="PTHR44103:SF1">
    <property type="entry name" value="PROPROTEIN CONVERTASE P"/>
    <property type="match status" value="1"/>
</dbReference>
<dbReference type="AlphaFoldDB" id="A0AAU8AMX8"/>
<organism evidence="2">
    <name type="scientific">Alloyangia sp. H15</name>
    <dbReference type="NCBI Taxonomy" id="3029062"/>
    <lineage>
        <taxon>Bacteria</taxon>
        <taxon>Pseudomonadati</taxon>
        <taxon>Pseudomonadota</taxon>
        <taxon>Alphaproteobacteria</taxon>
        <taxon>Rhodobacterales</taxon>
        <taxon>Roseobacteraceae</taxon>
        <taxon>Alloyangia</taxon>
    </lineage>
</organism>
<keyword evidence="1" id="KW-0732">Signal</keyword>
<gene>
    <name evidence="2" type="ORF">PVT71_16865</name>
</gene>
<dbReference type="Gene3D" id="2.60.120.260">
    <property type="entry name" value="Galactose-binding domain-like"/>
    <property type="match status" value="1"/>
</dbReference>
<evidence type="ECO:0000313" key="2">
    <source>
        <dbReference type="EMBL" id="XCC96362.1"/>
    </source>
</evidence>
<dbReference type="SUPFAM" id="SSF69318">
    <property type="entry name" value="Integrin alpha N-terminal domain"/>
    <property type="match status" value="1"/>
</dbReference>
<name>A0AAU8AMX8_9RHOB</name>
<sequence length="709" mass="73103">MPASNPIASIFDFPDLNPIAQISGTGRTEAESLTIGSGFQVRSNPHPSAGQYLEAIAPASQAGGIFSGAAGYYDLTLGYFDESDGVSFMEILVNGSVVSSFAWDSATGSQIVTAAAKAEHVVTGVALAPGDVIELRGMADGGEPLRTDYLDVSAGSAPGPASSFAVEAEDLTLVSGFEAVRNGAASASYVLQQSGGGTARASFTMEQTGHFDLTIRYFDESDGVSELWVKVNGVEVDRFLWDDVTGSTLASKASLAQHVIAGLDLRAGDVIELEGRGDGGEPLRLDRLDFEARDDAPAGPLPDLWYEDGNDVVVALNDGSGAFTEVVTGITTDVTYSAGGAIRAGASILSADLDGDGLNDFLKVFTTGPELPAIPAGASQVPYRFTVTTEVYLNDGAMGFDLAASSDEVFDILIGDVELDAGEPPADLFRAHAAGDIDADGDIDYLAGSYLGGALFVLENDGANAFSLQAATPIAVLGYTPNEALLADMNGDELLDAVVTTGADWNGLAITVNDGTGQMVTTAGRGGGEGGAGNPQVADLDGDGDLDVIYSLAGEDSALYAVLNDGTGHEDGAGVRIGTIDGGVGTKLAADFDGDGDVEMVTASLSDEDYGVPAGLRTFELVRDAAGDRFEEVSYDPDIVGRVLAPEDYDGDGDLDMLIFSSGLRLLVNDGAGNFSLGDEIVPPFVSTEVSWVPRVGTGDFDTADTFLF</sequence>